<gene>
    <name evidence="2" type="ORF">EV209_2391</name>
</gene>
<proteinExistence type="predicted"/>
<dbReference type="Proteomes" id="UP000292927">
    <property type="component" value="Unassembled WGS sequence"/>
</dbReference>
<dbReference type="Gene3D" id="2.30.30.40">
    <property type="entry name" value="SH3 Domains"/>
    <property type="match status" value="1"/>
</dbReference>
<accession>A0A4Q7P3Q6</accession>
<evidence type="ECO:0000313" key="3">
    <source>
        <dbReference type="Proteomes" id="UP000292927"/>
    </source>
</evidence>
<dbReference type="SUPFAM" id="SSF50341">
    <property type="entry name" value="CheW-like"/>
    <property type="match status" value="1"/>
</dbReference>
<evidence type="ECO:0000313" key="2">
    <source>
        <dbReference type="EMBL" id="RZS94028.1"/>
    </source>
</evidence>
<dbReference type="InterPro" id="IPR002545">
    <property type="entry name" value="CheW-lke_dom"/>
</dbReference>
<protein>
    <submittedName>
        <fullName evidence="2">Chemotaxis signal transduction protein</fullName>
    </submittedName>
</protein>
<organism evidence="2 3">
    <name type="scientific">Cuneatibacter caecimuris</name>
    <dbReference type="NCBI Taxonomy" id="1796618"/>
    <lineage>
        <taxon>Bacteria</taxon>
        <taxon>Bacillati</taxon>
        <taxon>Bacillota</taxon>
        <taxon>Clostridia</taxon>
        <taxon>Lachnospirales</taxon>
        <taxon>Lachnospiraceae</taxon>
        <taxon>Cuneatibacter</taxon>
    </lineage>
</organism>
<dbReference type="InterPro" id="IPR036061">
    <property type="entry name" value="CheW-like_dom_sf"/>
</dbReference>
<dbReference type="Pfam" id="PF01584">
    <property type="entry name" value="CheW"/>
    <property type="match status" value="1"/>
</dbReference>
<comment type="caution">
    <text evidence="2">The sequence shown here is derived from an EMBL/GenBank/DDBJ whole genome shotgun (WGS) entry which is preliminary data.</text>
</comment>
<dbReference type="GO" id="GO:0006935">
    <property type="term" value="P:chemotaxis"/>
    <property type="evidence" value="ECO:0007669"/>
    <property type="project" value="InterPro"/>
</dbReference>
<feature type="domain" description="CheW-like" evidence="1">
    <location>
        <begin position="9"/>
        <end position="63"/>
    </location>
</feature>
<dbReference type="AlphaFoldDB" id="A0A4Q7P3Q6"/>
<sequence length="152" mass="17218">MEVENNQELLCIKGKNRNYAFDFSCVQEICKGLEMSEIPCLPSLFAGVCNYKGEIVPVVYLEEGDGGAGDEMTLIFHYKEYYLGMLYQGKTFILPAENFTVIRQPEGELTGGIWAGRAMLQAGGELYLQADPEKTIQQLADFFRVEFLRKTY</sequence>
<reference evidence="2 3" key="1">
    <citation type="submission" date="2019-02" db="EMBL/GenBank/DDBJ databases">
        <title>Genomic Encyclopedia of Type Strains, Phase IV (KMG-IV): sequencing the most valuable type-strain genomes for metagenomic binning, comparative biology and taxonomic classification.</title>
        <authorList>
            <person name="Goeker M."/>
        </authorList>
    </citation>
    <scope>NUCLEOTIDE SEQUENCE [LARGE SCALE GENOMIC DNA]</scope>
    <source>
        <strain evidence="2 3">DSM 29486</strain>
    </source>
</reference>
<dbReference type="OrthoDB" id="9794382at2"/>
<dbReference type="EMBL" id="SGXF01000005">
    <property type="protein sequence ID" value="RZS94028.1"/>
    <property type="molecule type" value="Genomic_DNA"/>
</dbReference>
<keyword evidence="3" id="KW-1185">Reference proteome</keyword>
<dbReference type="GO" id="GO:0007165">
    <property type="term" value="P:signal transduction"/>
    <property type="evidence" value="ECO:0007669"/>
    <property type="project" value="InterPro"/>
</dbReference>
<name>A0A4Q7P3Q6_9FIRM</name>
<evidence type="ECO:0000259" key="1">
    <source>
        <dbReference type="Pfam" id="PF01584"/>
    </source>
</evidence>
<dbReference type="Gene3D" id="2.40.50.180">
    <property type="entry name" value="CheA-289, Domain 4"/>
    <property type="match status" value="1"/>
</dbReference>
<dbReference type="RefSeq" id="WP_130435666.1">
    <property type="nucleotide sequence ID" value="NZ_SGXF01000005.1"/>
</dbReference>